<protein>
    <submittedName>
        <fullName evidence="2">Uncharacterized protein</fullName>
    </submittedName>
</protein>
<gene>
    <name evidence="2" type="ORF">NXC12_CH00559</name>
</gene>
<dbReference type="AlphaFoldDB" id="A0AAN1BCZ2"/>
<keyword evidence="1" id="KW-0472">Membrane</keyword>
<accession>A0AAN1BCZ2</accession>
<keyword evidence="1" id="KW-1133">Transmembrane helix</keyword>
<dbReference type="RefSeq" id="WP_041678539.1">
    <property type="nucleotide sequence ID" value="NZ_CP020906.1"/>
</dbReference>
<proteinExistence type="predicted"/>
<evidence type="ECO:0000256" key="1">
    <source>
        <dbReference type="SAM" id="Phobius"/>
    </source>
</evidence>
<feature type="transmembrane region" description="Helical" evidence="1">
    <location>
        <begin position="90"/>
        <end position="113"/>
    </location>
</feature>
<keyword evidence="1" id="KW-0812">Transmembrane</keyword>
<reference evidence="2 3" key="1">
    <citation type="submission" date="2017-04" db="EMBL/GenBank/DDBJ databases">
        <title>Complete genome sequences of Rhizobium genomic linages associated to common bean (phaseolus vulgaris).</title>
        <authorList>
            <person name="Santamaria R.I."/>
            <person name="Bustos P."/>
            <person name="Perez-Carrascal O."/>
            <person name="Martinez-Flores I."/>
            <person name="Juarez S."/>
            <person name="Lozano L."/>
            <person name="Miranda F."/>
            <person name="Vinuesa P."/>
            <person name="Martinez-Romero E."/>
            <person name="Cevallos M.A."/>
            <person name="Romero D."/>
            <person name="Davila G."/>
            <person name="Gonzalez V."/>
        </authorList>
    </citation>
    <scope>NUCLEOTIDE SEQUENCE [LARGE SCALE GENOMIC DNA]</scope>
    <source>
        <strain evidence="2 3">NXC12</strain>
    </source>
</reference>
<dbReference type="EMBL" id="CP020906">
    <property type="protein sequence ID" value="ARQ08647.1"/>
    <property type="molecule type" value="Genomic_DNA"/>
</dbReference>
<feature type="transmembrane region" description="Helical" evidence="1">
    <location>
        <begin position="31"/>
        <end position="49"/>
    </location>
</feature>
<name>A0AAN1BCZ2_RHIET</name>
<dbReference type="Proteomes" id="UP000194159">
    <property type="component" value="Chromosome"/>
</dbReference>
<evidence type="ECO:0000313" key="3">
    <source>
        <dbReference type="Proteomes" id="UP000194159"/>
    </source>
</evidence>
<evidence type="ECO:0000313" key="2">
    <source>
        <dbReference type="EMBL" id="ARQ08647.1"/>
    </source>
</evidence>
<sequence>MLEVDWQKYSWAQRGQSVGSIEKYLDSHGEIVPITLLSLVLVFLISVEIREILFYRKNGWNFDLDSNVGLKVYNGDSNSEEDLTSNKSRVCYGTPFAIAVCAIALIPFVVFLFSK</sequence>
<organism evidence="2 3">
    <name type="scientific">Rhizobium etli</name>
    <dbReference type="NCBI Taxonomy" id="29449"/>
    <lineage>
        <taxon>Bacteria</taxon>
        <taxon>Pseudomonadati</taxon>
        <taxon>Pseudomonadota</taxon>
        <taxon>Alphaproteobacteria</taxon>
        <taxon>Hyphomicrobiales</taxon>
        <taxon>Rhizobiaceae</taxon>
        <taxon>Rhizobium/Agrobacterium group</taxon>
        <taxon>Rhizobium</taxon>
    </lineage>
</organism>